<evidence type="ECO:0000313" key="2">
    <source>
        <dbReference type="Proteomes" id="UP000789920"/>
    </source>
</evidence>
<evidence type="ECO:0000313" key="1">
    <source>
        <dbReference type="EMBL" id="CAG8722057.1"/>
    </source>
</evidence>
<reference evidence="1" key="1">
    <citation type="submission" date="2021-06" db="EMBL/GenBank/DDBJ databases">
        <authorList>
            <person name="Kallberg Y."/>
            <person name="Tangrot J."/>
            <person name="Rosling A."/>
        </authorList>
    </citation>
    <scope>NUCLEOTIDE SEQUENCE</scope>
    <source>
        <strain evidence="1">MA461A</strain>
    </source>
</reference>
<proteinExistence type="predicted"/>
<feature type="non-terminal residue" evidence="1">
    <location>
        <position position="1"/>
    </location>
</feature>
<name>A0ACA9PS36_9GLOM</name>
<organism evidence="1 2">
    <name type="scientific">Racocetra persica</name>
    <dbReference type="NCBI Taxonomy" id="160502"/>
    <lineage>
        <taxon>Eukaryota</taxon>
        <taxon>Fungi</taxon>
        <taxon>Fungi incertae sedis</taxon>
        <taxon>Mucoromycota</taxon>
        <taxon>Glomeromycotina</taxon>
        <taxon>Glomeromycetes</taxon>
        <taxon>Diversisporales</taxon>
        <taxon>Gigasporaceae</taxon>
        <taxon>Racocetra</taxon>
    </lineage>
</organism>
<gene>
    <name evidence="1" type="ORF">RPERSI_LOCUS11379</name>
</gene>
<dbReference type="EMBL" id="CAJVQC010023386">
    <property type="protein sequence ID" value="CAG8722057.1"/>
    <property type="molecule type" value="Genomic_DNA"/>
</dbReference>
<protein>
    <submittedName>
        <fullName evidence="1">8213_t:CDS:1</fullName>
    </submittedName>
</protein>
<dbReference type="Proteomes" id="UP000789920">
    <property type="component" value="Unassembled WGS sequence"/>
</dbReference>
<comment type="caution">
    <text evidence="1">The sequence shown here is derived from an EMBL/GenBank/DDBJ whole genome shotgun (WGS) entry which is preliminary data.</text>
</comment>
<sequence>KEEIYDAWLGKCGEYGPKQETMEEVNEYCESLINLIIEEKRAEGAQTTYANGWTDLTEAAVVSEYKCNVSDEVSFINVDVLTVDRNELDKASRILNAIAKETDVASLPEEFASAEIACLKDELLPPEAQKEAIKKAIRDKRATFLLETDKPAETVKEHEVSTTTTGSTSSEKEPEVTSSTTKTAGTIQTSSPVSSTSETSITPPGSPTGLEKRERSISVPTFPTTSATTPEKRKSLRLFGFGSKKESQPQSDKDEEKKGLTNFPTTTKIVEGEATESPTSTSNASKSDKTEGARNTPATRKRRKKILKQAKGYFGSKHKLFKTAKEQVNRSLVYAYRDRKAEKRRQRQNCISRINAACCKRGLKYSRFMRLKVLAQIKLDRKQLSEMAIHQPSDFAALINKIQNP</sequence>
<accession>A0ACA9PS36</accession>
<keyword evidence="2" id="KW-1185">Reference proteome</keyword>